<accession>A0A2R4VU17</accession>
<keyword evidence="3" id="KW-1185">Reference proteome</keyword>
<protein>
    <submittedName>
        <fullName evidence="2">Uncharacterized protein</fullName>
    </submittedName>
</protein>
<dbReference type="AlphaFoldDB" id="A0A2R4VU17"/>
<geneLocation type="plasmid" evidence="2 3">
    <name>pYZ3</name>
</geneLocation>
<reference evidence="2 3" key="1">
    <citation type="submission" date="2018-04" db="EMBL/GenBank/DDBJ databases">
        <title>Complete genome sequence of the nitrogen-fixing bacterium Azospirillum humicireducens type strain SgZ-5.</title>
        <authorList>
            <person name="Yu Z."/>
        </authorList>
    </citation>
    <scope>NUCLEOTIDE SEQUENCE [LARGE SCALE GENOMIC DNA]</scope>
    <source>
        <strain evidence="2 3">SgZ-5</strain>
        <plasmid evidence="2 3">pYZ3</plasmid>
    </source>
</reference>
<dbReference type="Proteomes" id="UP000077405">
    <property type="component" value="Plasmid pYZ3"/>
</dbReference>
<evidence type="ECO:0000313" key="2">
    <source>
        <dbReference type="EMBL" id="AWB07936.1"/>
    </source>
</evidence>
<gene>
    <name evidence="2" type="ORF">A6A40_23095</name>
</gene>
<keyword evidence="2" id="KW-0614">Plasmid</keyword>
<dbReference type="KEGG" id="ahu:A6A40_23095"/>
<feature type="region of interest" description="Disordered" evidence="1">
    <location>
        <begin position="59"/>
        <end position="78"/>
    </location>
</feature>
<name>A0A2R4VU17_9PROT</name>
<proteinExistence type="predicted"/>
<evidence type="ECO:0000256" key="1">
    <source>
        <dbReference type="SAM" id="MobiDB-lite"/>
    </source>
</evidence>
<dbReference type="EMBL" id="CP028904">
    <property type="protein sequence ID" value="AWB07936.1"/>
    <property type="molecule type" value="Genomic_DNA"/>
</dbReference>
<sequence length="78" mass="8629">MPAIACYWIVNFTLPEQVGEGCWLTTTLLQVQEPTPSFVEKLVKVPQSGPFLTCCPGRDHEKLQDFPPPDTVKTPLSG</sequence>
<evidence type="ECO:0000313" key="3">
    <source>
        <dbReference type="Proteomes" id="UP000077405"/>
    </source>
</evidence>
<organism evidence="2 3">
    <name type="scientific">Azospirillum humicireducens</name>
    <dbReference type="NCBI Taxonomy" id="1226968"/>
    <lineage>
        <taxon>Bacteria</taxon>
        <taxon>Pseudomonadati</taxon>
        <taxon>Pseudomonadota</taxon>
        <taxon>Alphaproteobacteria</taxon>
        <taxon>Rhodospirillales</taxon>
        <taxon>Azospirillaceae</taxon>
        <taxon>Azospirillum</taxon>
    </lineage>
</organism>